<dbReference type="Pfam" id="PF00361">
    <property type="entry name" value="Proton_antipo_M"/>
    <property type="match status" value="1"/>
</dbReference>
<feature type="transmembrane region" description="Helical" evidence="9">
    <location>
        <begin position="12"/>
        <end position="32"/>
    </location>
</feature>
<dbReference type="InterPro" id="IPR052175">
    <property type="entry name" value="ComplexI-like_HydComp"/>
</dbReference>
<dbReference type="PANTHER" id="PTHR42682">
    <property type="entry name" value="HYDROGENASE-4 COMPONENT F"/>
    <property type="match status" value="1"/>
</dbReference>
<feature type="transmembrane region" description="Helical" evidence="9">
    <location>
        <begin position="561"/>
        <end position="582"/>
    </location>
</feature>
<evidence type="ECO:0000256" key="6">
    <source>
        <dbReference type="ARBA" id="ARBA00023136"/>
    </source>
</evidence>
<feature type="transmembrane region" description="Helical" evidence="9">
    <location>
        <begin position="206"/>
        <end position="222"/>
    </location>
</feature>
<evidence type="ECO:0000256" key="3">
    <source>
        <dbReference type="ARBA" id="ARBA00022692"/>
    </source>
</evidence>
<accession>A0ABV6YJT3</accession>
<evidence type="ECO:0000256" key="1">
    <source>
        <dbReference type="ARBA" id="ARBA00004651"/>
    </source>
</evidence>
<dbReference type="InterPro" id="IPR003918">
    <property type="entry name" value="NADH_UbQ_OxRdtase"/>
</dbReference>
<keyword evidence="6 9" id="KW-0472">Membrane</keyword>
<feature type="transmembrane region" description="Helical" evidence="9">
    <location>
        <begin position="114"/>
        <end position="131"/>
    </location>
</feature>
<feature type="transmembrane region" description="Helical" evidence="9">
    <location>
        <begin position="377"/>
        <end position="400"/>
    </location>
</feature>
<keyword evidence="3 7" id="KW-0812">Transmembrane</keyword>
<dbReference type="NCBIfam" id="NF009310">
    <property type="entry name" value="PRK12668.1"/>
    <property type="match status" value="1"/>
</dbReference>
<evidence type="ECO:0000256" key="8">
    <source>
        <dbReference type="SAM" id="MobiDB-lite"/>
    </source>
</evidence>
<feature type="region of interest" description="Disordered" evidence="8">
    <location>
        <begin position="35"/>
        <end position="94"/>
    </location>
</feature>
<evidence type="ECO:0000256" key="9">
    <source>
        <dbReference type="SAM" id="Phobius"/>
    </source>
</evidence>
<evidence type="ECO:0000259" key="10">
    <source>
        <dbReference type="Pfam" id="PF00361"/>
    </source>
</evidence>
<proteinExistence type="predicted"/>
<feature type="transmembrane region" description="Helical" evidence="9">
    <location>
        <begin position="350"/>
        <end position="370"/>
    </location>
</feature>
<keyword evidence="12" id="KW-1185">Reference proteome</keyword>
<dbReference type="PRINTS" id="PR01437">
    <property type="entry name" value="NUOXDRDTASE4"/>
</dbReference>
<dbReference type="Proteomes" id="UP001593833">
    <property type="component" value="Unassembled WGS sequence"/>
</dbReference>
<organism evidence="11 12">
    <name type="scientific">Eiseniibacteriota bacterium</name>
    <dbReference type="NCBI Taxonomy" id="2212470"/>
    <lineage>
        <taxon>Bacteria</taxon>
        <taxon>Candidatus Eiseniibacteriota</taxon>
    </lineage>
</organism>
<evidence type="ECO:0000256" key="7">
    <source>
        <dbReference type="RuleBase" id="RU000320"/>
    </source>
</evidence>
<feature type="transmembrane region" description="Helical" evidence="9">
    <location>
        <begin position="484"/>
        <end position="509"/>
    </location>
</feature>
<feature type="domain" description="NADH:quinone oxidoreductase/Mrp antiporter transmembrane" evidence="10">
    <location>
        <begin position="221"/>
        <end position="493"/>
    </location>
</feature>
<dbReference type="InterPro" id="IPR001750">
    <property type="entry name" value="ND/Mrp_TM"/>
</dbReference>
<evidence type="ECO:0000256" key="2">
    <source>
        <dbReference type="ARBA" id="ARBA00022475"/>
    </source>
</evidence>
<comment type="subcellular location">
    <subcellularLocation>
        <location evidence="1">Cell membrane</location>
        <topology evidence="1">Multi-pass membrane protein</topology>
    </subcellularLocation>
    <subcellularLocation>
        <location evidence="7">Membrane</location>
        <topology evidence="7">Multi-pass membrane protein</topology>
    </subcellularLocation>
</comment>
<evidence type="ECO:0000256" key="5">
    <source>
        <dbReference type="ARBA" id="ARBA00023002"/>
    </source>
</evidence>
<feature type="transmembrane region" description="Helical" evidence="9">
    <location>
        <begin position="258"/>
        <end position="277"/>
    </location>
</feature>
<keyword evidence="2" id="KW-1003">Cell membrane</keyword>
<keyword evidence="5" id="KW-0560">Oxidoreductase</keyword>
<feature type="transmembrane region" description="Helical" evidence="9">
    <location>
        <begin position="666"/>
        <end position="686"/>
    </location>
</feature>
<feature type="transmembrane region" description="Helical" evidence="9">
    <location>
        <begin position="521"/>
        <end position="541"/>
    </location>
</feature>
<feature type="transmembrane region" description="Helical" evidence="9">
    <location>
        <begin position="297"/>
        <end position="316"/>
    </location>
</feature>
<name>A0ABV6YJT3_UNCEI</name>
<dbReference type="PANTHER" id="PTHR42682:SF4">
    <property type="entry name" value="NADH-UBIQUINONE_PLASTOQUINONE"/>
    <property type="match status" value="1"/>
</dbReference>
<evidence type="ECO:0000256" key="4">
    <source>
        <dbReference type="ARBA" id="ARBA00022989"/>
    </source>
</evidence>
<keyword evidence="4 9" id="KW-1133">Transmembrane helix</keyword>
<evidence type="ECO:0000313" key="12">
    <source>
        <dbReference type="Proteomes" id="UP001593833"/>
    </source>
</evidence>
<reference evidence="11 12" key="1">
    <citation type="submission" date="2024-09" db="EMBL/GenBank/DDBJ databases">
        <authorList>
            <person name="D'Angelo T."/>
        </authorList>
    </citation>
    <scope>NUCLEOTIDE SEQUENCE [LARGE SCALE GENOMIC DNA]</scope>
    <source>
        <strain evidence="11">SAG AM-320-E07</strain>
    </source>
</reference>
<feature type="transmembrane region" description="Helical" evidence="9">
    <location>
        <begin position="177"/>
        <end position="197"/>
    </location>
</feature>
<feature type="transmembrane region" description="Helical" evidence="9">
    <location>
        <begin position="406"/>
        <end position="426"/>
    </location>
</feature>
<feature type="transmembrane region" description="Helical" evidence="9">
    <location>
        <begin position="446"/>
        <end position="464"/>
    </location>
</feature>
<protein>
    <submittedName>
        <fullName evidence="11">Na(+)/H(+) antiporter subunit D</fullName>
    </submittedName>
</protein>
<feature type="compositionally biased region" description="Basic and acidic residues" evidence="8">
    <location>
        <begin position="48"/>
        <end position="94"/>
    </location>
</feature>
<gene>
    <name evidence="11" type="ORF">ACFL6M_03280</name>
</gene>
<feature type="transmembrane region" description="Helical" evidence="9">
    <location>
        <begin position="138"/>
        <end position="165"/>
    </location>
</feature>
<comment type="caution">
    <text evidence="11">The sequence shown here is derived from an EMBL/GenBank/DDBJ whole genome shotgun (WGS) entry which is preliminary data.</text>
</comment>
<evidence type="ECO:0000313" key="11">
    <source>
        <dbReference type="EMBL" id="MFC1572602.1"/>
    </source>
</evidence>
<dbReference type="EMBL" id="JBHPKH010000023">
    <property type="protein sequence ID" value="MFC1572602.1"/>
    <property type="molecule type" value="Genomic_DNA"/>
</dbReference>
<sequence length="687" mass="74828">MSRHPFTNGRWWPVGFMAILFVLVAVMSSGVFGDEHGSDNETTPATHTHGEVQEADHHEDAHDATVHGDAHDHEQADAHGHTDDEHGHGHEDAHGAHVREIAPVLTPDTVPSTAWPPALFLVLGAVLIPFFPRALRSILSVALPAFTLWYIWTIPDGTSVVIPFAGYQLEVLHADRLSLIFGKIFALVGMIASIYAWHNGERKQQIAALLYNAGALGVTFAGDYFTLYAFWELMAVASTILIWARGKPESQRAGNRYLLVHLAGGAVLLGGILLNLGDTGSIAIARFLPGAAGMAPWLILIGFCLNAAVPPLGPWLPDAYPRATITGAIFCSALTTKTAVYALLRVFPGWEVLAIAGAIMALYGVVYAILSNDIRELLSYHIISQVGYMVAGCGIGTAMAVNGSTAHAVCHILYKALLFMGAGAIIQTTGREKLTELGGFWKRQKLIFGLYMIGAFSISGFPIWNGFTSKSMVVAAAGEEHITWAFMLLSLASVGTFLSIGLKLAYAAWMGEDRGIKPEKAPTNMIVAMSMAAFLCTLLGLKPGLLYQYLPYAVHWNPFTAGHIIEAVQMIVFTFFMFYLLIPKFVPHATISLDTDVFYRRPAPVMRAVFLNGIGWIFDSMHVLIHRIAARVGALFADPTEWIPGWPARVSSDDPGYDEDRARLPLALPLSLTLLVLGVVWVWFMLM</sequence>